<feature type="compositionally biased region" description="Low complexity" evidence="1">
    <location>
        <begin position="14"/>
        <end position="23"/>
    </location>
</feature>
<keyword evidence="2" id="KW-0472">Membrane</keyword>
<evidence type="ECO:0000256" key="1">
    <source>
        <dbReference type="SAM" id="MobiDB-lite"/>
    </source>
</evidence>
<protein>
    <submittedName>
        <fullName evidence="4">DUF4124 domain-containing protein</fullName>
    </submittedName>
</protein>
<feature type="region of interest" description="Disordered" evidence="1">
    <location>
        <begin position="89"/>
        <end position="127"/>
    </location>
</feature>
<keyword evidence="2" id="KW-1133">Transmembrane helix</keyword>
<evidence type="ECO:0000313" key="4">
    <source>
        <dbReference type="EMBL" id="NZA01973.1"/>
    </source>
</evidence>
<feature type="compositionally biased region" description="Basic and acidic residues" evidence="1">
    <location>
        <begin position="30"/>
        <end position="40"/>
    </location>
</feature>
<dbReference type="RefSeq" id="WP_180550362.1">
    <property type="nucleotide sequence ID" value="NZ_JACCKX010000001.1"/>
</dbReference>
<proteinExistence type="predicted"/>
<gene>
    <name evidence="4" type="ORF">H0I39_09775</name>
</gene>
<dbReference type="Proteomes" id="UP000589716">
    <property type="component" value="Unassembled WGS sequence"/>
</dbReference>
<feature type="domain" description="DUF4124" evidence="3">
    <location>
        <begin position="128"/>
        <end position="167"/>
    </location>
</feature>
<dbReference type="EMBL" id="JACCKX010000001">
    <property type="protein sequence ID" value="NZA01973.1"/>
    <property type="molecule type" value="Genomic_DNA"/>
</dbReference>
<feature type="transmembrane region" description="Helical" evidence="2">
    <location>
        <begin position="53"/>
        <end position="74"/>
    </location>
</feature>
<feature type="compositionally biased region" description="Low complexity" evidence="1">
    <location>
        <begin position="100"/>
        <end position="110"/>
    </location>
</feature>
<evidence type="ECO:0000259" key="3">
    <source>
        <dbReference type="Pfam" id="PF13511"/>
    </source>
</evidence>
<dbReference type="AlphaFoldDB" id="A0A853IMW5"/>
<reference evidence="4 5" key="1">
    <citation type="submission" date="2020-07" db="EMBL/GenBank/DDBJ databases">
        <authorList>
            <person name="Maaloum M."/>
        </authorList>
    </citation>
    <scope>NUCLEOTIDE SEQUENCE [LARGE SCALE GENOMIC DNA]</scope>
    <source>
        <strain evidence="4 5">GCS-AN-3</strain>
    </source>
</reference>
<keyword evidence="2" id="KW-0812">Transmembrane</keyword>
<feature type="region of interest" description="Disordered" evidence="1">
    <location>
        <begin position="1"/>
        <end position="47"/>
    </location>
</feature>
<feature type="region of interest" description="Disordered" evidence="1">
    <location>
        <begin position="156"/>
        <end position="175"/>
    </location>
</feature>
<keyword evidence="5" id="KW-1185">Reference proteome</keyword>
<accession>A0A853IMW5</accession>
<organism evidence="4 5">
    <name type="scientific">Ottowia beijingensis</name>
    <dbReference type="NCBI Taxonomy" id="1207057"/>
    <lineage>
        <taxon>Bacteria</taxon>
        <taxon>Pseudomonadati</taxon>
        <taxon>Pseudomonadota</taxon>
        <taxon>Betaproteobacteria</taxon>
        <taxon>Burkholderiales</taxon>
        <taxon>Comamonadaceae</taxon>
        <taxon>Ottowia</taxon>
    </lineage>
</organism>
<dbReference type="InterPro" id="IPR025392">
    <property type="entry name" value="DUF4124"/>
</dbReference>
<sequence length="296" mass="31207">MKPSPPADGPPPVSFALAASAARPARRSRHAPDPHDHPDQPLRPPEPEAEQSLWRWLVAAVLVLVIVVGAYQAYEWLVNDVERRRAVAEAPAAPPPPPAARARQPDAAPPVGRTVQPAQPSAPLEAPAPAVTGQAIHKCVVDGQVTYSNQPCPDGAASEALQADGEDPNGVVGSTGDSVPVLVARPTSLGVGDPSHQTAVCGYLLAEITRLDFEFRQPLPPNVLDHISSRLSALRAEHAAAQCAPLPKAAADARPRPPRANARRRRWWTKSRAIEGLASASSFLDSAASFIAVCAM</sequence>
<feature type="compositionally biased region" description="Pro residues" evidence="1">
    <location>
        <begin position="1"/>
        <end position="13"/>
    </location>
</feature>
<dbReference type="Pfam" id="PF13511">
    <property type="entry name" value="DUF4124"/>
    <property type="match status" value="1"/>
</dbReference>
<evidence type="ECO:0000256" key="2">
    <source>
        <dbReference type="SAM" id="Phobius"/>
    </source>
</evidence>
<comment type="caution">
    <text evidence="4">The sequence shown here is derived from an EMBL/GenBank/DDBJ whole genome shotgun (WGS) entry which is preliminary data.</text>
</comment>
<evidence type="ECO:0000313" key="5">
    <source>
        <dbReference type="Proteomes" id="UP000589716"/>
    </source>
</evidence>
<name>A0A853IMW5_9BURK</name>